<dbReference type="OrthoDB" id="98092at2"/>
<dbReference type="SUPFAM" id="SSF48452">
    <property type="entry name" value="TPR-like"/>
    <property type="match status" value="4"/>
</dbReference>
<organism evidence="2 3">
    <name type="scientific">Candidatus Sulfuritelmatomonas gaucii</name>
    <dbReference type="NCBI Taxonomy" id="2043161"/>
    <lineage>
        <taxon>Bacteria</taxon>
        <taxon>Pseudomonadati</taxon>
        <taxon>Acidobacteriota</taxon>
        <taxon>Terriglobia</taxon>
        <taxon>Terriglobales</taxon>
        <taxon>Acidobacteriaceae</taxon>
        <taxon>Candidatus Sulfuritelmatomonas</taxon>
    </lineage>
</organism>
<feature type="repeat" description="TPR" evidence="1">
    <location>
        <begin position="192"/>
        <end position="225"/>
    </location>
</feature>
<name>A0A2N9LLU7_9BACT</name>
<feature type="repeat" description="TPR" evidence="1">
    <location>
        <begin position="377"/>
        <end position="410"/>
    </location>
</feature>
<keyword evidence="1" id="KW-0802">TPR repeat</keyword>
<feature type="repeat" description="TPR" evidence="1">
    <location>
        <begin position="445"/>
        <end position="478"/>
    </location>
</feature>
<dbReference type="PANTHER" id="PTHR12558:SF13">
    <property type="entry name" value="CELL DIVISION CYCLE PROTEIN 27 HOMOLOG"/>
    <property type="match status" value="1"/>
</dbReference>
<accession>A0A2N9LLU7</accession>
<evidence type="ECO:0000313" key="3">
    <source>
        <dbReference type="Proteomes" id="UP000239735"/>
    </source>
</evidence>
<reference evidence="3" key="1">
    <citation type="submission" date="2018-02" db="EMBL/GenBank/DDBJ databases">
        <authorList>
            <person name="Hausmann B."/>
        </authorList>
    </citation>
    <scope>NUCLEOTIDE SEQUENCE [LARGE SCALE GENOMIC DNA]</scope>
    <source>
        <strain evidence="3">Peat soil MAG SbA5</strain>
    </source>
</reference>
<dbReference type="SMART" id="SM00028">
    <property type="entry name" value="TPR"/>
    <property type="match status" value="16"/>
</dbReference>
<proteinExistence type="predicted"/>
<dbReference type="EMBL" id="OKRB01000102">
    <property type="protein sequence ID" value="SPE24230.1"/>
    <property type="molecule type" value="Genomic_DNA"/>
</dbReference>
<feature type="repeat" description="TPR" evidence="1">
    <location>
        <begin position="26"/>
        <end position="59"/>
    </location>
</feature>
<sequence length="1339" mass="146798">MALQHRDYAHAFEYAQHAAQAAPNDPQLWFLLGYAARLDGNYRAAVDAYNHGIQIDPSAPDGQSGLAQVYSLMGQTSDAERILKQVVSSNPSRRDDLLLLGDLCMRGRDYTSAVDWIGRAEKLRPDARAEVLLAIAYQQLKQDNLASQYLAMAERHSPNNVDVLRTTAGFYRDTGKYSEAIAALRQIHHPPSDVLAELAYTYQLDGKYDDSAKIYSQVANNEPRDLKLQLSAAQAEIAVGSIPGTKAFLDRAQQLDANDYRLHAIKGEIAKLQEHNQDAVREYTAAIAAAPANPPEGPLYGIQLHMDLVGLNQALEDDAAAHQQLEIAEAEIGKINATGPDREPFLRLRSLIRLNAGDLNGALDDIHAALALDSVNRDNLQLDGDILMKLGHTSEALTVYQQILSKDPDNILALTALGYALRAAGKDDESEKCFERLAQVNPNSYVPYLALGDLDTARRKFASAQSAYTRAYTLEPQDALIVAGGMNAGIEAHDLPVAGKWFKRVTPPMQSEPKVLRERERYLTFEGDYAQSAEIGRQALAVLPHDRDVIVYLGYDLLNLEKYSDLLQLTSTYWNTLPNEPDIPLLAGYAHKHDGMDEEALKDFTETINRNPNVVTAYVNRGYMLNDLHRPREAAAAFESALSKEPGNGEAHLGLAYSDLDLKQPRAALREANLAEKTAGDSLSLHVIRATAYGSDGMLTRAAVEYRAALKFSPNDSTLHFGLGDTLFAEHQYNDAIHELTITDSASPGNARAEALLARSYASLHNRDETMNYVRLAEEHIPPAPSASPAAGSEESEVLISTGEALTTLGDTNAAMDRFSRALTAPRSDRVGVRLAIAGIMQQQGHTDDAQRQVALAWMEAEAGDTVPPSGSQYIAAADLFRSMHDYPLSQSYLQRAKVAGAPDTDVRIGMADNDLALGDTVKAKAELAAIGDPAGGEQDYQYLLAKANVLSQEQQTAEALTAFAQAASAAGQDQSAVQGMIETGGNEGMRVTPELSVLSDLSVAPIFEDPTIYVLDSKLDAAFAVPSADTALLPPPRSSLQTEWTDAFHLHLGRFPPGSGFFQLRNARGLISIPSTNSIVDRNTTDSTFNFALNPTIHLGDNVLTFNGGIQGTVRRDSRDPVDMNQNLFRVYSYLTTSSFFNAVSVSGFVFREGGPFTETKLNSRELGGGLDFRVGAPWGKNALITGWGVDDEVFRLIHTEDYVSSSYVGFEHKFSDRLNFSVLAEDVRAWRIFGTRWGIAQNLRPAGSIDFSPSRNWDVKFSTAYSDNRGFHVYDATQNGLSVSYALPFRHVFHDRSEPLTVEYPIRFSAGVQDEEFFNFTGAQNQQLRPYFEISIF</sequence>
<evidence type="ECO:0000313" key="2">
    <source>
        <dbReference type="EMBL" id="SPE24230.1"/>
    </source>
</evidence>
<dbReference type="Proteomes" id="UP000239735">
    <property type="component" value="Unassembled WGS sequence"/>
</dbReference>
<feature type="repeat" description="TPR" evidence="1">
    <location>
        <begin position="411"/>
        <end position="444"/>
    </location>
</feature>
<dbReference type="Pfam" id="PF14559">
    <property type="entry name" value="TPR_19"/>
    <property type="match status" value="3"/>
</dbReference>
<dbReference type="Gene3D" id="1.25.40.10">
    <property type="entry name" value="Tetratricopeptide repeat domain"/>
    <property type="match status" value="6"/>
</dbReference>
<feature type="repeat" description="TPR" evidence="1">
    <location>
        <begin position="615"/>
        <end position="648"/>
    </location>
</feature>
<feature type="repeat" description="TPR" evidence="1">
    <location>
        <begin position="796"/>
        <end position="829"/>
    </location>
</feature>
<dbReference type="PANTHER" id="PTHR12558">
    <property type="entry name" value="CELL DIVISION CYCLE 16,23,27"/>
    <property type="match status" value="1"/>
</dbReference>
<dbReference type="InterPro" id="IPR019734">
    <property type="entry name" value="TPR_rpt"/>
</dbReference>
<gene>
    <name evidence="2" type="ORF">SBA5_440026</name>
</gene>
<dbReference type="InterPro" id="IPR011990">
    <property type="entry name" value="TPR-like_helical_dom_sf"/>
</dbReference>
<dbReference type="PROSITE" id="PS50005">
    <property type="entry name" value="TPR"/>
    <property type="match status" value="7"/>
</dbReference>
<protein>
    <submittedName>
        <fullName evidence="2">Tetratricopeptide repeat protein</fullName>
    </submittedName>
</protein>
<evidence type="ECO:0000256" key="1">
    <source>
        <dbReference type="PROSITE-ProRule" id="PRU00339"/>
    </source>
</evidence>